<organism evidence="1">
    <name type="scientific">Anguilla anguilla</name>
    <name type="common">European freshwater eel</name>
    <name type="synonym">Muraena anguilla</name>
    <dbReference type="NCBI Taxonomy" id="7936"/>
    <lineage>
        <taxon>Eukaryota</taxon>
        <taxon>Metazoa</taxon>
        <taxon>Chordata</taxon>
        <taxon>Craniata</taxon>
        <taxon>Vertebrata</taxon>
        <taxon>Euteleostomi</taxon>
        <taxon>Actinopterygii</taxon>
        <taxon>Neopterygii</taxon>
        <taxon>Teleostei</taxon>
        <taxon>Anguilliformes</taxon>
        <taxon>Anguillidae</taxon>
        <taxon>Anguilla</taxon>
    </lineage>
</organism>
<name>A0A0E9R036_ANGAN</name>
<reference evidence="1" key="2">
    <citation type="journal article" date="2015" name="Fish Shellfish Immunol.">
        <title>Early steps in the European eel (Anguilla anguilla)-Vibrio vulnificus interaction in the gills: Role of the RtxA13 toxin.</title>
        <authorList>
            <person name="Callol A."/>
            <person name="Pajuelo D."/>
            <person name="Ebbesson L."/>
            <person name="Teles M."/>
            <person name="MacKenzie S."/>
            <person name="Amaro C."/>
        </authorList>
    </citation>
    <scope>NUCLEOTIDE SEQUENCE</scope>
</reference>
<dbReference type="AlphaFoldDB" id="A0A0E9R036"/>
<evidence type="ECO:0000313" key="1">
    <source>
        <dbReference type="EMBL" id="JAH22112.1"/>
    </source>
</evidence>
<proteinExistence type="predicted"/>
<reference evidence="1" key="1">
    <citation type="submission" date="2014-11" db="EMBL/GenBank/DDBJ databases">
        <authorList>
            <person name="Amaro Gonzalez C."/>
        </authorList>
    </citation>
    <scope>NUCLEOTIDE SEQUENCE</scope>
</reference>
<dbReference type="EMBL" id="GBXM01086465">
    <property type="protein sequence ID" value="JAH22112.1"/>
    <property type="molecule type" value="Transcribed_RNA"/>
</dbReference>
<protein>
    <submittedName>
        <fullName evidence="1">Uncharacterized protein</fullName>
    </submittedName>
</protein>
<sequence length="22" mass="2738">MHIPIIRKGSYWPFLFQKFEEA</sequence>
<accession>A0A0E9R036</accession>